<evidence type="ECO:0000313" key="2">
    <source>
        <dbReference type="EMBL" id="CUI14975.1"/>
    </source>
</evidence>
<reference evidence="3" key="1">
    <citation type="submission" date="2015-09" db="EMBL/GenBank/DDBJ databases">
        <authorList>
            <consortium name="Pathogen Informatics"/>
        </authorList>
    </citation>
    <scope>NUCLEOTIDE SEQUENCE [LARGE SCALE GENOMIC DNA]</scope>
    <source>
        <strain evidence="3">Lake Konstanz</strain>
    </source>
</reference>
<feature type="compositionally biased region" description="Low complexity" evidence="1">
    <location>
        <begin position="191"/>
        <end position="202"/>
    </location>
</feature>
<sequence>MGSTQYQETTAHEGHVPSDDAEVSYSESDLHSVEEVVLVVGIFDASGVSTDAQKLRSGSYILSFSPVSSTLTVRLFLNQYSLCTFASITVVNHTSDALLRSESISAAVLATPISVLVENSASDLQQMQRRFGQPVVGFLALHPTGSLGTVESHATSVGCGDSASDTSPRQRSHYFKLSPPYENSQGVNPLRSQSSPRSSTPTQHRRDTMKLSFKEDPAQRIRTPSVGFLALHPTCKEESS</sequence>
<organism evidence="2 3">
    <name type="scientific">Bodo saltans</name>
    <name type="common">Flagellated protozoan</name>
    <dbReference type="NCBI Taxonomy" id="75058"/>
    <lineage>
        <taxon>Eukaryota</taxon>
        <taxon>Discoba</taxon>
        <taxon>Euglenozoa</taxon>
        <taxon>Kinetoplastea</taxon>
        <taxon>Metakinetoplastina</taxon>
        <taxon>Eubodonida</taxon>
        <taxon>Bodonidae</taxon>
        <taxon>Bodo</taxon>
    </lineage>
</organism>
<evidence type="ECO:0000256" key="1">
    <source>
        <dbReference type="SAM" id="MobiDB-lite"/>
    </source>
</evidence>
<accession>A0A0S4KKP9</accession>
<dbReference type="Proteomes" id="UP000051952">
    <property type="component" value="Unassembled WGS sequence"/>
</dbReference>
<protein>
    <submittedName>
        <fullName evidence="2">Uncharacterized protein</fullName>
    </submittedName>
</protein>
<gene>
    <name evidence="2" type="ORF">BSAL_21465</name>
</gene>
<dbReference type="EMBL" id="CYKH01001741">
    <property type="protein sequence ID" value="CUI14975.1"/>
    <property type="molecule type" value="Genomic_DNA"/>
</dbReference>
<dbReference type="AlphaFoldDB" id="A0A0S4KKP9"/>
<keyword evidence="3" id="KW-1185">Reference proteome</keyword>
<feature type="region of interest" description="Disordered" evidence="1">
    <location>
        <begin position="1"/>
        <end position="24"/>
    </location>
</feature>
<feature type="compositionally biased region" description="Basic and acidic residues" evidence="1">
    <location>
        <begin position="204"/>
        <end position="219"/>
    </location>
</feature>
<evidence type="ECO:0000313" key="3">
    <source>
        <dbReference type="Proteomes" id="UP000051952"/>
    </source>
</evidence>
<proteinExistence type="predicted"/>
<name>A0A0S4KKP9_BODSA</name>
<feature type="region of interest" description="Disordered" evidence="1">
    <location>
        <begin position="152"/>
        <end position="219"/>
    </location>
</feature>
<dbReference type="VEuPathDB" id="TriTrypDB:BSAL_21465"/>